<dbReference type="InterPro" id="IPR036047">
    <property type="entry name" value="F-box-like_dom_sf"/>
</dbReference>
<evidence type="ECO:0000313" key="1">
    <source>
        <dbReference type="EMBL" id="KAK7024833.1"/>
    </source>
</evidence>
<evidence type="ECO:0000313" key="2">
    <source>
        <dbReference type="Proteomes" id="UP001362999"/>
    </source>
</evidence>
<organism evidence="1 2">
    <name type="scientific">Favolaschia claudopus</name>
    <dbReference type="NCBI Taxonomy" id="2862362"/>
    <lineage>
        <taxon>Eukaryota</taxon>
        <taxon>Fungi</taxon>
        <taxon>Dikarya</taxon>
        <taxon>Basidiomycota</taxon>
        <taxon>Agaricomycotina</taxon>
        <taxon>Agaricomycetes</taxon>
        <taxon>Agaricomycetidae</taxon>
        <taxon>Agaricales</taxon>
        <taxon>Marasmiineae</taxon>
        <taxon>Mycenaceae</taxon>
        <taxon>Favolaschia</taxon>
    </lineage>
</organism>
<proteinExistence type="predicted"/>
<dbReference type="AlphaFoldDB" id="A0AAW0BF82"/>
<evidence type="ECO:0008006" key="3">
    <source>
        <dbReference type="Google" id="ProtNLM"/>
    </source>
</evidence>
<dbReference type="SUPFAM" id="SSF81383">
    <property type="entry name" value="F-box domain"/>
    <property type="match status" value="1"/>
</dbReference>
<reference evidence="1 2" key="1">
    <citation type="journal article" date="2024" name="J Genomics">
        <title>Draft genome sequencing and assembly of Favolaschia claudopus CIRM-BRFM 2984 isolated from oak limbs.</title>
        <authorList>
            <person name="Navarro D."/>
            <person name="Drula E."/>
            <person name="Chaduli D."/>
            <person name="Cazenave R."/>
            <person name="Ahrendt S."/>
            <person name="Wang J."/>
            <person name="Lipzen A."/>
            <person name="Daum C."/>
            <person name="Barry K."/>
            <person name="Grigoriev I.V."/>
            <person name="Favel A."/>
            <person name="Rosso M.N."/>
            <person name="Martin F."/>
        </authorList>
    </citation>
    <scope>NUCLEOTIDE SEQUENCE [LARGE SCALE GENOMIC DNA]</scope>
    <source>
        <strain evidence="1 2">CIRM-BRFM 2984</strain>
    </source>
</reference>
<dbReference type="Proteomes" id="UP001362999">
    <property type="component" value="Unassembled WGS sequence"/>
</dbReference>
<accession>A0AAW0BF82</accession>
<keyword evidence="2" id="KW-1185">Reference proteome</keyword>
<comment type="caution">
    <text evidence="1">The sequence shown here is derived from an EMBL/GenBank/DDBJ whole genome shotgun (WGS) entry which is preliminary data.</text>
</comment>
<dbReference type="EMBL" id="JAWWNJ010000034">
    <property type="protein sequence ID" value="KAK7024833.1"/>
    <property type="molecule type" value="Genomic_DNA"/>
</dbReference>
<sequence length="52" mass="5954">MPRDYIENLPPELILLLAPSLPIGSLNAFISTCRRTHEILQPELESRITPKR</sequence>
<name>A0AAW0BF82_9AGAR</name>
<protein>
    <recommendedName>
        <fullName evidence="3">F-box domain-containing protein</fullName>
    </recommendedName>
</protein>
<gene>
    <name evidence="1" type="ORF">R3P38DRAFT_2951382</name>
</gene>